<organism evidence="1 2">
    <name type="scientific">Lichenibacterium ramalinae</name>
    <dbReference type="NCBI Taxonomy" id="2316527"/>
    <lineage>
        <taxon>Bacteria</taxon>
        <taxon>Pseudomonadati</taxon>
        <taxon>Pseudomonadota</taxon>
        <taxon>Alphaproteobacteria</taxon>
        <taxon>Hyphomicrobiales</taxon>
        <taxon>Lichenihabitantaceae</taxon>
        <taxon>Lichenibacterium</taxon>
    </lineage>
</organism>
<reference evidence="1 2" key="1">
    <citation type="submission" date="2018-09" db="EMBL/GenBank/DDBJ databases">
        <authorList>
            <person name="Grouzdev D.S."/>
            <person name="Krutkina M.S."/>
        </authorList>
    </citation>
    <scope>NUCLEOTIDE SEQUENCE [LARGE SCALE GENOMIC DNA]</scope>
    <source>
        <strain evidence="1 2">RmlP001</strain>
    </source>
</reference>
<dbReference type="AlphaFoldDB" id="A0A4Q2RC90"/>
<evidence type="ECO:0000313" key="2">
    <source>
        <dbReference type="Proteomes" id="UP000289411"/>
    </source>
</evidence>
<name>A0A4Q2RC90_9HYPH</name>
<keyword evidence="2" id="KW-1185">Reference proteome</keyword>
<comment type="caution">
    <text evidence="1">The sequence shown here is derived from an EMBL/GenBank/DDBJ whole genome shotgun (WGS) entry which is preliminary data.</text>
</comment>
<protein>
    <submittedName>
        <fullName evidence="1">Uncharacterized protein</fullName>
    </submittedName>
</protein>
<dbReference type="OrthoDB" id="9931833at2"/>
<accession>A0A4Q2RC90</accession>
<dbReference type="Proteomes" id="UP000289411">
    <property type="component" value="Unassembled WGS sequence"/>
</dbReference>
<gene>
    <name evidence="1" type="ORF">D3272_19710</name>
</gene>
<evidence type="ECO:0000313" key="1">
    <source>
        <dbReference type="EMBL" id="RYB02634.1"/>
    </source>
</evidence>
<dbReference type="RefSeq" id="WP_129220934.1">
    <property type="nucleotide sequence ID" value="NZ_QYBC01000018.1"/>
</dbReference>
<proteinExistence type="predicted"/>
<sequence length="96" mass="10704">MASTSKTRRHFTEAAREAAALARQRKREHRLQFPEDHNLVMVVVRAAETPTGFGWQIRRFGHIQPVAQSPGRFSSPVDAGRSGLVALERLKQGVVS</sequence>
<dbReference type="EMBL" id="QYBC01000018">
    <property type="protein sequence ID" value="RYB02634.1"/>
    <property type="molecule type" value="Genomic_DNA"/>
</dbReference>
<reference evidence="1 2" key="2">
    <citation type="submission" date="2019-02" db="EMBL/GenBank/DDBJ databases">
        <title>'Lichenibacterium ramalinii' gen. nov. sp. nov., 'Lichenibacterium minor' gen. nov. sp. nov.</title>
        <authorList>
            <person name="Pankratov T."/>
        </authorList>
    </citation>
    <scope>NUCLEOTIDE SEQUENCE [LARGE SCALE GENOMIC DNA]</scope>
    <source>
        <strain evidence="1 2">RmlP001</strain>
    </source>
</reference>